<feature type="compositionally biased region" description="Polar residues" evidence="1">
    <location>
        <begin position="440"/>
        <end position="452"/>
    </location>
</feature>
<organism evidence="2 3">
    <name type="scientific">Testicularia cyperi</name>
    <dbReference type="NCBI Taxonomy" id="1882483"/>
    <lineage>
        <taxon>Eukaryota</taxon>
        <taxon>Fungi</taxon>
        <taxon>Dikarya</taxon>
        <taxon>Basidiomycota</taxon>
        <taxon>Ustilaginomycotina</taxon>
        <taxon>Ustilaginomycetes</taxon>
        <taxon>Ustilaginales</taxon>
        <taxon>Anthracoideaceae</taxon>
        <taxon>Testicularia</taxon>
    </lineage>
</organism>
<dbReference type="InParanoid" id="A0A317XRR0"/>
<gene>
    <name evidence="2" type="ORF">BCV70DRAFT_236946</name>
</gene>
<dbReference type="OrthoDB" id="2551866at2759"/>
<feature type="compositionally biased region" description="Polar residues" evidence="1">
    <location>
        <begin position="70"/>
        <end position="82"/>
    </location>
</feature>
<dbReference type="EMBL" id="KZ819192">
    <property type="protein sequence ID" value="PWZ00578.1"/>
    <property type="molecule type" value="Genomic_DNA"/>
</dbReference>
<keyword evidence="3" id="KW-1185">Reference proteome</keyword>
<protein>
    <submittedName>
        <fullName evidence="2">Uncharacterized protein</fullName>
    </submittedName>
</protein>
<accession>A0A317XRR0</accession>
<evidence type="ECO:0000313" key="3">
    <source>
        <dbReference type="Proteomes" id="UP000246740"/>
    </source>
</evidence>
<evidence type="ECO:0000313" key="2">
    <source>
        <dbReference type="EMBL" id="PWZ00578.1"/>
    </source>
</evidence>
<feature type="region of interest" description="Disordered" evidence="1">
    <location>
        <begin position="379"/>
        <end position="402"/>
    </location>
</feature>
<reference evidence="2 3" key="1">
    <citation type="journal article" date="2018" name="Mol. Biol. Evol.">
        <title>Broad Genomic Sampling Reveals a Smut Pathogenic Ancestry of the Fungal Clade Ustilaginomycotina.</title>
        <authorList>
            <person name="Kijpornyongpan T."/>
            <person name="Mondo S.J."/>
            <person name="Barry K."/>
            <person name="Sandor L."/>
            <person name="Lee J."/>
            <person name="Lipzen A."/>
            <person name="Pangilinan J."/>
            <person name="LaButti K."/>
            <person name="Hainaut M."/>
            <person name="Henrissat B."/>
            <person name="Grigoriev I.V."/>
            <person name="Spatafora J.W."/>
            <person name="Aime M.C."/>
        </authorList>
    </citation>
    <scope>NUCLEOTIDE SEQUENCE [LARGE SCALE GENOMIC DNA]</scope>
    <source>
        <strain evidence="2 3">MCA 3645</strain>
    </source>
</reference>
<dbReference type="AlphaFoldDB" id="A0A317XRR0"/>
<name>A0A317XRR0_9BASI</name>
<proteinExistence type="predicted"/>
<sequence>MRHAALLHRGLAETSKALERPYIPRHVPLPSSSWTSSSSSSSAPRPLPAPSSASASSRAHPSACAPVPASNRNWDTDAQSDLPSRPFKERGVPRTSARVLSQPLSQYGHTASVKGKARAGWEPSVSDRSPITCSRFPQLPAVYEHSVATSEAKPPQRTSATSNGAPLTLSWIPHYEIALSQSAMRDRTARRLTSVNDVMQLYPHLSQVQAAFLLQVWEQLYLQRAKSSGEIVRWYQDFVWSQERQLAQDLQSPLSSTPSTIDTGNEDRPIQTLETQQSLSMMLNFAFRAADAKSLQVLASRAHRRRLRLLASSEAPNSGTLSPARAPSQDTSPFFMNFDDLWPEPDEDPVRLAFNLRISLAAKTEDWLLVNHILDTARTKRSRTAQTSGSRTRHASRSQSDLTDYGSAMLSEFGWFSLLRYGLGQVNSDASVEKDPAAEQTKSPQDTSTQTAPAAKLTGSSRSRRRRRRLLEAREGKPDDVARSTEHVVEDGNTEAISEWRPEDKMARAQEAEGAAEVKAKQAHAKLIATKRLLPVLLRLTADRYGGAATHSRQTALTSPGLPQGGNEGQTTALGGSPSWLLLSVLDQLAGRGETRQILRIIRLAIGEKQRSVSSDTSSSSEGSARDLNQTIGTDMLNTFLDTATRDLSWSLGAILEVFAELTGKDLAAGIGMARSPKASSSATGASVAEKQSLGTAESGVDAGRALLRPSEESLVLILRNLPDVCFKTSWSWRLYQNYRAQFGGRGISGRTWRLLLRSTLYGSLTSTSQFELARTQKSSTPASFSRRQTGRKLKVKTRLLNTILDHLIGQWNYSDRSLHLSATNRYAFVLSVRKLILLLDLRRHDHYLVLERRANPHPEFVSHHHHAIHTLNQLIAKLEFAKGIH</sequence>
<dbReference type="Proteomes" id="UP000246740">
    <property type="component" value="Unassembled WGS sequence"/>
</dbReference>
<feature type="region of interest" description="Disordered" evidence="1">
    <location>
        <begin position="1"/>
        <end position="128"/>
    </location>
</feature>
<feature type="compositionally biased region" description="Low complexity" evidence="1">
    <location>
        <begin position="30"/>
        <end position="66"/>
    </location>
</feature>
<feature type="region of interest" description="Disordered" evidence="1">
    <location>
        <begin position="431"/>
        <end position="493"/>
    </location>
</feature>
<evidence type="ECO:0000256" key="1">
    <source>
        <dbReference type="SAM" id="MobiDB-lite"/>
    </source>
</evidence>
<feature type="compositionally biased region" description="Polar residues" evidence="1">
    <location>
        <begin position="98"/>
        <end position="109"/>
    </location>
</feature>
<feature type="region of interest" description="Disordered" evidence="1">
    <location>
        <begin position="548"/>
        <end position="573"/>
    </location>
</feature>
<feature type="compositionally biased region" description="Basic and acidic residues" evidence="1">
    <location>
        <begin position="470"/>
        <end position="490"/>
    </location>
</feature>